<evidence type="ECO:0000313" key="12">
    <source>
        <dbReference type="Proteomes" id="UP000239706"/>
    </source>
</evidence>
<comment type="cofactor">
    <cofactor evidence="9">
        <name>Mg(2+)</name>
        <dbReference type="ChEBI" id="CHEBI:18420"/>
    </cofactor>
    <cofactor evidence="9">
        <name>Mn(2+)</name>
        <dbReference type="ChEBI" id="CHEBI:29035"/>
    </cofactor>
    <text evidence="9">Mg(2+) or Mn(2+) required for ssDNA cleavage activity.</text>
</comment>
<keyword evidence="2 9" id="KW-0479">Metal-binding</keyword>
<keyword evidence="3 9" id="KW-0378">Hydrolase</keyword>
<dbReference type="RefSeq" id="WP_106064122.1">
    <property type="nucleotide sequence ID" value="NZ_PVXO01000054.1"/>
</dbReference>
<keyword evidence="7 9" id="KW-0051">Antiviral defense</keyword>
<keyword evidence="12" id="KW-1185">Reference proteome</keyword>
<dbReference type="GO" id="GO:0051607">
    <property type="term" value="P:defense response to virus"/>
    <property type="evidence" value="ECO:0007669"/>
    <property type="project" value="UniProtKB-KW"/>
</dbReference>
<reference evidence="11 12" key="1">
    <citation type="submission" date="2018-03" db="EMBL/GenBank/DDBJ databases">
        <title>Genome sequence of Clostridium liquoris DSM 100320.</title>
        <authorList>
            <person name="Poehlein A."/>
            <person name="Daniel R."/>
        </authorList>
    </citation>
    <scope>NUCLEOTIDE SEQUENCE [LARGE SCALE GENOMIC DNA]</scope>
    <source>
        <strain evidence="11 12">DSM 100320</strain>
    </source>
</reference>
<dbReference type="GO" id="GO:0051536">
    <property type="term" value="F:iron-sulfur cluster binding"/>
    <property type="evidence" value="ECO:0007669"/>
    <property type="project" value="UniProtKB-KW"/>
</dbReference>
<evidence type="ECO:0000256" key="2">
    <source>
        <dbReference type="ARBA" id="ARBA00022723"/>
    </source>
</evidence>
<dbReference type="InterPro" id="IPR011604">
    <property type="entry name" value="PDDEXK-like_dom_sf"/>
</dbReference>
<evidence type="ECO:0000259" key="10">
    <source>
        <dbReference type="Pfam" id="PF01930"/>
    </source>
</evidence>
<dbReference type="GO" id="GO:0046872">
    <property type="term" value="F:metal ion binding"/>
    <property type="evidence" value="ECO:0007669"/>
    <property type="project" value="UniProtKB-KW"/>
</dbReference>
<dbReference type="NCBIfam" id="TIGR00372">
    <property type="entry name" value="cas4"/>
    <property type="match status" value="1"/>
</dbReference>
<evidence type="ECO:0000256" key="1">
    <source>
        <dbReference type="ARBA" id="ARBA00022722"/>
    </source>
</evidence>
<gene>
    <name evidence="11" type="ORF">CLLI_20430</name>
</gene>
<evidence type="ECO:0000256" key="9">
    <source>
        <dbReference type="RuleBase" id="RU365022"/>
    </source>
</evidence>
<keyword evidence="5 9" id="KW-0408">Iron</keyword>
<dbReference type="EMBL" id="PVXO01000054">
    <property type="protein sequence ID" value="PRR77948.1"/>
    <property type="molecule type" value="Genomic_DNA"/>
</dbReference>
<dbReference type="Proteomes" id="UP000239706">
    <property type="component" value="Unassembled WGS sequence"/>
</dbReference>
<dbReference type="InterPro" id="IPR022765">
    <property type="entry name" value="Dna2/Cas4_DUF83"/>
</dbReference>
<evidence type="ECO:0000256" key="3">
    <source>
        <dbReference type="ARBA" id="ARBA00022801"/>
    </source>
</evidence>
<dbReference type="InterPro" id="IPR013343">
    <property type="entry name" value="CRISPR-assoc_prot_Cas4"/>
</dbReference>
<dbReference type="AlphaFoldDB" id="A0A2T0B233"/>
<comment type="cofactor">
    <cofactor evidence="9">
        <name>iron-sulfur cluster</name>
        <dbReference type="ChEBI" id="CHEBI:30408"/>
    </cofactor>
</comment>
<dbReference type="EC" id="3.1.12.1" evidence="9"/>
<dbReference type="OrthoDB" id="9794720at2"/>
<accession>A0A2T0B233</accession>
<proteinExistence type="inferred from homology"/>
<dbReference type="Pfam" id="PF01930">
    <property type="entry name" value="Cas_Cas4"/>
    <property type="match status" value="1"/>
</dbReference>
<dbReference type="PANTHER" id="PTHR37168">
    <property type="entry name" value="CRISPR-ASSOCIATED EXONUCLEASE CAS4"/>
    <property type="match status" value="1"/>
</dbReference>
<organism evidence="11 12">
    <name type="scientific">Clostridium liquoris</name>
    <dbReference type="NCBI Taxonomy" id="1289519"/>
    <lineage>
        <taxon>Bacteria</taxon>
        <taxon>Bacillati</taxon>
        <taxon>Bacillota</taxon>
        <taxon>Clostridia</taxon>
        <taxon>Eubacteriales</taxon>
        <taxon>Clostridiaceae</taxon>
        <taxon>Clostridium</taxon>
    </lineage>
</organism>
<keyword evidence="1 9" id="KW-0540">Nuclease</keyword>
<evidence type="ECO:0000313" key="11">
    <source>
        <dbReference type="EMBL" id="PRR77948.1"/>
    </source>
</evidence>
<protein>
    <recommendedName>
        <fullName evidence="9">CRISPR-associated exonuclease Cas4</fullName>
        <ecNumber evidence="9">3.1.12.1</ecNumber>
    </recommendedName>
</protein>
<evidence type="ECO:0000256" key="7">
    <source>
        <dbReference type="ARBA" id="ARBA00023118"/>
    </source>
</evidence>
<feature type="domain" description="DUF83" evidence="10">
    <location>
        <begin position="4"/>
        <end position="164"/>
    </location>
</feature>
<evidence type="ECO:0000256" key="8">
    <source>
        <dbReference type="ARBA" id="ARBA00023211"/>
    </source>
</evidence>
<comment type="function">
    <text evidence="9">CRISPR (clustered regularly interspaced short palindromic repeat) is an adaptive immune system that provides protection against mobile genetic elements (viruses, transposable elements and conjugative plasmids). CRISPR clusters contain sequences complementary to antecedent mobile elements and target invading nucleic acids. CRISPR clusters are transcribed and processed into CRISPR RNA (crRNA).</text>
</comment>
<dbReference type="PANTHER" id="PTHR37168:SF2">
    <property type="entry name" value="CRISPR-ASSOCIATED EXONUCLEASE CAS4"/>
    <property type="match status" value="1"/>
</dbReference>
<sequence>MKVNGTLVNYYIHCKRQCWLHSNRINMENNSEEVKVGKAIHELKKEQGKKTEVAIDNIRIDKITKDYLIEIKKSDADIEAVRWQLLFYLKILKDKGIERRGKIEVIEKKKENNKIIYEELNEEIEKELKIIVKGIEELIDLPKPPNVIFENKCKKCAYYEYCYI</sequence>
<evidence type="ECO:0000256" key="5">
    <source>
        <dbReference type="ARBA" id="ARBA00023004"/>
    </source>
</evidence>
<keyword evidence="6 9" id="KW-0411">Iron-sulfur</keyword>
<evidence type="ECO:0000256" key="6">
    <source>
        <dbReference type="ARBA" id="ARBA00023014"/>
    </source>
</evidence>
<comment type="caution">
    <text evidence="11">The sequence shown here is derived from an EMBL/GenBank/DDBJ whole genome shotgun (WGS) entry which is preliminary data.</text>
</comment>
<keyword evidence="8 9" id="KW-0464">Manganese</keyword>
<comment type="similarity">
    <text evidence="9">Belongs to the CRISPR-associated exonuclease Cas4 family.</text>
</comment>
<keyword evidence="4 9" id="KW-0269">Exonuclease</keyword>
<dbReference type="GO" id="GO:0004527">
    <property type="term" value="F:exonuclease activity"/>
    <property type="evidence" value="ECO:0007669"/>
    <property type="project" value="UniProtKB-KW"/>
</dbReference>
<name>A0A2T0B233_9CLOT</name>
<dbReference type="Gene3D" id="3.90.320.10">
    <property type="match status" value="1"/>
</dbReference>
<evidence type="ECO:0000256" key="4">
    <source>
        <dbReference type="ARBA" id="ARBA00022839"/>
    </source>
</evidence>